<dbReference type="RefSeq" id="WP_145370627.1">
    <property type="nucleotide sequence ID" value="NZ_CP036275.1"/>
</dbReference>
<reference evidence="1 2" key="1">
    <citation type="submission" date="2019-02" db="EMBL/GenBank/DDBJ databases">
        <title>Deep-cultivation of Planctomycetes and their phenomic and genomic characterization uncovers novel biology.</title>
        <authorList>
            <person name="Wiegand S."/>
            <person name="Jogler M."/>
            <person name="Boedeker C."/>
            <person name="Pinto D."/>
            <person name="Vollmers J."/>
            <person name="Rivas-Marin E."/>
            <person name="Kohn T."/>
            <person name="Peeters S.H."/>
            <person name="Heuer A."/>
            <person name="Rast P."/>
            <person name="Oberbeckmann S."/>
            <person name="Bunk B."/>
            <person name="Jeske O."/>
            <person name="Meyerdierks A."/>
            <person name="Storesund J.E."/>
            <person name="Kallscheuer N."/>
            <person name="Luecker S."/>
            <person name="Lage O.M."/>
            <person name="Pohl T."/>
            <person name="Merkel B.J."/>
            <person name="Hornburger P."/>
            <person name="Mueller R.-W."/>
            <person name="Bruemmer F."/>
            <person name="Labrenz M."/>
            <person name="Spormann A.M."/>
            <person name="Op den Camp H."/>
            <person name="Overmann J."/>
            <person name="Amann R."/>
            <person name="Jetten M.S.M."/>
            <person name="Mascher T."/>
            <person name="Medema M.H."/>
            <person name="Devos D.P."/>
            <person name="Kaster A.-K."/>
            <person name="Ovreas L."/>
            <person name="Rohde M."/>
            <person name="Galperin M.Y."/>
            <person name="Jogler C."/>
        </authorList>
    </citation>
    <scope>NUCLEOTIDE SEQUENCE [LARGE SCALE GENOMIC DNA]</scope>
    <source>
        <strain evidence="1 2">Mal4</strain>
    </source>
</reference>
<protein>
    <submittedName>
        <fullName evidence="1">Uncharacterized protein</fullName>
    </submittedName>
</protein>
<accession>A0A517ZAD6</accession>
<proteinExistence type="predicted"/>
<dbReference type="Proteomes" id="UP000320496">
    <property type="component" value="Chromosome"/>
</dbReference>
<evidence type="ECO:0000313" key="1">
    <source>
        <dbReference type="EMBL" id="QDU39446.1"/>
    </source>
</evidence>
<name>A0A517ZAD6_9PLAN</name>
<dbReference type="AlphaFoldDB" id="A0A517ZAD6"/>
<gene>
    <name evidence="1" type="ORF">Mal4_37910</name>
</gene>
<keyword evidence="2" id="KW-1185">Reference proteome</keyword>
<organism evidence="1 2">
    <name type="scientific">Maioricimonas rarisocia</name>
    <dbReference type="NCBI Taxonomy" id="2528026"/>
    <lineage>
        <taxon>Bacteria</taxon>
        <taxon>Pseudomonadati</taxon>
        <taxon>Planctomycetota</taxon>
        <taxon>Planctomycetia</taxon>
        <taxon>Planctomycetales</taxon>
        <taxon>Planctomycetaceae</taxon>
        <taxon>Maioricimonas</taxon>
    </lineage>
</organism>
<sequence length="122" mass="13449">MNRNLLMLAVVVVLAAGLTLREMKNRAVRHEAATVVRQLGGHTGSLVPPFPFSGHEIRITFAGPGLSGEDLPRLRILQQLAARHHVGVLFRDTHLTDEDIARVCEMLPDCSVHSIVDGERQQ</sequence>
<dbReference type="OrthoDB" id="279963at2"/>
<evidence type="ECO:0000313" key="2">
    <source>
        <dbReference type="Proteomes" id="UP000320496"/>
    </source>
</evidence>
<dbReference type="KEGG" id="mri:Mal4_37910"/>
<dbReference type="EMBL" id="CP036275">
    <property type="protein sequence ID" value="QDU39446.1"/>
    <property type="molecule type" value="Genomic_DNA"/>
</dbReference>